<protein>
    <submittedName>
        <fullName evidence="1">Plantaricin NC8 alpha peptide</fullName>
    </submittedName>
</protein>
<dbReference type="RefSeq" id="WP_003551462.1">
    <property type="nucleotide sequence ID" value="NZ_CABKOL010000106.1"/>
</dbReference>
<accession>A0A6P1E877</accession>
<organism evidence="1 2">
    <name type="scientific">Lentilactobacillus hilgardii</name>
    <name type="common">Lactobacillus hilgardii</name>
    <dbReference type="NCBI Taxonomy" id="1588"/>
    <lineage>
        <taxon>Bacteria</taxon>
        <taxon>Bacillati</taxon>
        <taxon>Bacillota</taxon>
        <taxon>Bacilli</taxon>
        <taxon>Lactobacillales</taxon>
        <taxon>Lactobacillaceae</taxon>
        <taxon>Lentilactobacillus</taxon>
    </lineage>
</organism>
<sequence length="47" mass="5467">MKNIKVVKDLDLKAVTGGDWASPFWNSWGYTQGKKATWNLKHPFVRF</sequence>
<dbReference type="GeneID" id="69056945"/>
<name>A0A6P1E877_LENHI</name>
<dbReference type="EMBL" id="CP047121">
    <property type="protein sequence ID" value="QHB50913.1"/>
    <property type="molecule type" value="Genomic_DNA"/>
</dbReference>
<evidence type="ECO:0000313" key="1">
    <source>
        <dbReference type="EMBL" id="QHB50913.1"/>
    </source>
</evidence>
<gene>
    <name evidence="1" type="ORF">GQR93_01085</name>
</gene>
<proteinExistence type="predicted"/>
<dbReference type="Proteomes" id="UP000465035">
    <property type="component" value="Chromosome"/>
</dbReference>
<reference evidence="1 2" key="1">
    <citation type="submission" date="2019-12" db="EMBL/GenBank/DDBJ databases">
        <title>Lactobacillus hilgardii FLUB.</title>
        <authorList>
            <person name="Gustaw K."/>
        </authorList>
    </citation>
    <scope>NUCLEOTIDE SEQUENCE [LARGE SCALE GENOMIC DNA]</scope>
    <source>
        <strain evidence="1 2">FLUB</strain>
    </source>
</reference>
<dbReference type="AlphaFoldDB" id="A0A6P1E877"/>
<evidence type="ECO:0000313" key="2">
    <source>
        <dbReference type="Proteomes" id="UP000465035"/>
    </source>
</evidence>